<dbReference type="GO" id="GO:0009408">
    <property type="term" value="P:response to heat"/>
    <property type="evidence" value="ECO:0007669"/>
    <property type="project" value="TreeGrafter"/>
</dbReference>
<evidence type="ECO:0000256" key="3">
    <source>
        <dbReference type="SAM" id="MobiDB-lite"/>
    </source>
</evidence>
<dbReference type="SUPFAM" id="SSF49764">
    <property type="entry name" value="HSP20-like chaperones"/>
    <property type="match status" value="1"/>
</dbReference>
<feature type="non-terminal residue" evidence="5">
    <location>
        <position position="1"/>
    </location>
</feature>
<dbReference type="GO" id="GO:0005634">
    <property type="term" value="C:nucleus"/>
    <property type="evidence" value="ECO:0007669"/>
    <property type="project" value="TreeGrafter"/>
</dbReference>
<accession>A0A2G9UTX5</accession>
<sequence>CPQLKSPMKLRCGTGPSSRTKESLRMSTIEVTHEAEVWDWPLQSHEGVVKIVNTNDKFEVGLDAQFFSPKDIEVKVCGQDLLIHCRHELRSDELGSIAREVHRAYKLPSDVDVTSVKSHLTNRGVLSITANKIAK</sequence>
<evidence type="ECO:0000256" key="1">
    <source>
        <dbReference type="PROSITE-ProRule" id="PRU00285"/>
    </source>
</evidence>
<proteinExistence type="inferred from homology"/>
<feature type="domain" description="SHSP" evidence="4">
    <location>
        <begin position="39"/>
        <end position="135"/>
    </location>
</feature>
<name>A0A2G9UTX5_TELCI</name>
<protein>
    <submittedName>
        <fullName evidence="5">Hsp20/alpha crystallin family protein</fullName>
    </submittedName>
</protein>
<dbReference type="PROSITE" id="PS01031">
    <property type="entry name" value="SHSP"/>
    <property type="match status" value="1"/>
</dbReference>
<organism evidence="5 6">
    <name type="scientific">Teladorsagia circumcincta</name>
    <name type="common">Brown stomach worm</name>
    <name type="synonym">Ostertagia circumcincta</name>
    <dbReference type="NCBI Taxonomy" id="45464"/>
    <lineage>
        <taxon>Eukaryota</taxon>
        <taxon>Metazoa</taxon>
        <taxon>Ecdysozoa</taxon>
        <taxon>Nematoda</taxon>
        <taxon>Chromadorea</taxon>
        <taxon>Rhabditida</taxon>
        <taxon>Rhabditina</taxon>
        <taxon>Rhabditomorpha</taxon>
        <taxon>Strongyloidea</taxon>
        <taxon>Trichostrongylidae</taxon>
        <taxon>Teladorsagia</taxon>
    </lineage>
</organism>
<dbReference type="PRINTS" id="PR00299">
    <property type="entry name" value="ACRYSTALLIN"/>
</dbReference>
<evidence type="ECO:0000313" key="6">
    <source>
        <dbReference type="Proteomes" id="UP000230423"/>
    </source>
</evidence>
<dbReference type="CDD" id="cd06526">
    <property type="entry name" value="metazoan_ACD"/>
    <property type="match status" value="1"/>
</dbReference>
<evidence type="ECO:0000259" key="4">
    <source>
        <dbReference type="PROSITE" id="PS01031"/>
    </source>
</evidence>
<dbReference type="InterPro" id="IPR008978">
    <property type="entry name" value="HSP20-like_chaperone"/>
</dbReference>
<feature type="region of interest" description="Disordered" evidence="3">
    <location>
        <begin position="1"/>
        <end position="21"/>
    </location>
</feature>
<dbReference type="InterPro" id="IPR001436">
    <property type="entry name" value="Alpha-crystallin/sHSP_animal"/>
</dbReference>
<comment type="similarity">
    <text evidence="1 2">Belongs to the small heat shock protein (HSP20) family.</text>
</comment>
<dbReference type="GO" id="GO:0042026">
    <property type="term" value="P:protein refolding"/>
    <property type="evidence" value="ECO:0007669"/>
    <property type="project" value="TreeGrafter"/>
</dbReference>
<dbReference type="InterPro" id="IPR002068">
    <property type="entry name" value="A-crystallin/Hsp20_dom"/>
</dbReference>
<evidence type="ECO:0000256" key="2">
    <source>
        <dbReference type="RuleBase" id="RU003616"/>
    </source>
</evidence>
<keyword evidence="6" id="KW-1185">Reference proteome</keyword>
<dbReference type="GO" id="GO:0051082">
    <property type="term" value="F:unfolded protein binding"/>
    <property type="evidence" value="ECO:0007669"/>
    <property type="project" value="TreeGrafter"/>
</dbReference>
<evidence type="ECO:0000313" key="5">
    <source>
        <dbReference type="EMBL" id="PIO73708.1"/>
    </source>
</evidence>
<reference evidence="5 6" key="1">
    <citation type="submission" date="2015-09" db="EMBL/GenBank/DDBJ databases">
        <title>Draft genome of the parasitic nematode Teladorsagia circumcincta isolate WARC Sus (inbred).</title>
        <authorList>
            <person name="Mitreva M."/>
        </authorList>
    </citation>
    <scope>NUCLEOTIDE SEQUENCE [LARGE SCALE GENOMIC DNA]</scope>
    <source>
        <strain evidence="5 6">S</strain>
    </source>
</reference>
<dbReference type="GO" id="GO:0005737">
    <property type="term" value="C:cytoplasm"/>
    <property type="evidence" value="ECO:0007669"/>
    <property type="project" value="TreeGrafter"/>
</dbReference>
<dbReference type="PANTHER" id="PTHR45640">
    <property type="entry name" value="HEAT SHOCK PROTEIN HSP-12.2-RELATED"/>
    <property type="match status" value="1"/>
</dbReference>
<dbReference type="OrthoDB" id="1431247at2759"/>
<dbReference type="Gene3D" id="2.60.40.790">
    <property type="match status" value="1"/>
</dbReference>
<dbReference type="EMBL" id="KZ345401">
    <property type="protein sequence ID" value="PIO73708.1"/>
    <property type="molecule type" value="Genomic_DNA"/>
</dbReference>
<dbReference type="Proteomes" id="UP000230423">
    <property type="component" value="Unassembled WGS sequence"/>
</dbReference>
<dbReference type="Pfam" id="PF00011">
    <property type="entry name" value="HSP20"/>
    <property type="match status" value="1"/>
</dbReference>
<dbReference type="AlphaFoldDB" id="A0A2G9UTX5"/>
<dbReference type="PANTHER" id="PTHR45640:SF35">
    <property type="entry name" value="HEAT SHOCK PROTEIN HSP-12.2"/>
    <property type="match status" value="1"/>
</dbReference>
<gene>
    <name evidence="5" type="ORF">TELCIR_04303</name>
</gene>